<keyword evidence="1" id="KW-0732">Signal</keyword>
<gene>
    <name evidence="2" type="ORF">M2412_002251</name>
</gene>
<evidence type="ECO:0000313" key="3">
    <source>
        <dbReference type="Proteomes" id="UP001320691"/>
    </source>
</evidence>
<dbReference type="Proteomes" id="UP001320691">
    <property type="component" value="Unassembled WGS sequence"/>
</dbReference>
<accession>A0AAW5PIH3</accession>
<dbReference type="AlphaFoldDB" id="A0AAW5PIH3"/>
<evidence type="ECO:0000256" key="1">
    <source>
        <dbReference type="SAM" id="SignalP"/>
    </source>
</evidence>
<feature type="chain" id="PRO_5043845967" evidence="1">
    <location>
        <begin position="24"/>
        <end position="152"/>
    </location>
</feature>
<dbReference type="EMBL" id="JANUEK010000005">
    <property type="protein sequence ID" value="MCS4280258.1"/>
    <property type="molecule type" value="Genomic_DNA"/>
</dbReference>
<feature type="signal peptide" evidence="1">
    <location>
        <begin position="1"/>
        <end position="23"/>
    </location>
</feature>
<reference evidence="2" key="1">
    <citation type="submission" date="2022-08" db="EMBL/GenBank/DDBJ databases">
        <title>Genomic analyses of the natural microbiome of Caenorhabditis elegans.</title>
        <authorList>
            <person name="Samuel B."/>
        </authorList>
    </citation>
    <scope>NUCLEOTIDE SEQUENCE</scope>
    <source>
        <strain evidence="2">BIGb0277</strain>
    </source>
</reference>
<evidence type="ECO:0000313" key="2">
    <source>
        <dbReference type="EMBL" id="MCS4280258.1"/>
    </source>
</evidence>
<proteinExistence type="predicted"/>
<comment type="caution">
    <text evidence="2">The sequence shown here is derived from an EMBL/GenBank/DDBJ whole genome shotgun (WGS) entry which is preliminary data.</text>
</comment>
<name>A0AAW5PIH3_9GAMM</name>
<dbReference type="RefSeq" id="WP_259260955.1">
    <property type="nucleotide sequence ID" value="NZ_JANUEK010000005.1"/>
</dbReference>
<protein>
    <submittedName>
        <fullName evidence="2">Uncharacterized protein</fullName>
    </submittedName>
</protein>
<sequence length="152" mass="16206">MKRTFSLAILSAVGLTCFISTSAAERQGGRCQAMSGAYKGVQYCQVPIHALLANPESYDGKAVATFGYLLHEGGRRDVIGPAADGLRRFDFIACVDVDRRGATYEDSAAGLSAGVYFVMIQGKYKEGAVNGACVGSFSDVYISRISKVLEND</sequence>
<organism evidence="2 3">
    <name type="scientific">Stenotrophomonas rhizophila</name>
    <dbReference type="NCBI Taxonomy" id="216778"/>
    <lineage>
        <taxon>Bacteria</taxon>
        <taxon>Pseudomonadati</taxon>
        <taxon>Pseudomonadota</taxon>
        <taxon>Gammaproteobacteria</taxon>
        <taxon>Lysobacterales</taxon>
        <taxon>Lysobacteraceae</taxon>
        <taxon>Stenotrophomonas</taxon>
    </lineage>
</organism>